<organism evidence="2">
    <name type="scientific">Mycobacterium xenopi 4042</name>
    <dbReference type="NCBI Taxonomy" id="1299334"/>
    <lineage>
        <taxon>Bacteria</taxon>
        <taxon>Bacillati</taxon>
        <taxon>Actinomycetota</taxon>
        <taxon>Actinomycetes</taxon>
        <taxon>Mycobacteriales</taxon>
        <taxon>Mycobacteriaceae</taxon>
        <taxon>Mycobacterium</taxon>
    </lineage>
</organism>
<protein>
    <submittedName>
        <fullName evidence="2">Cell division FtsK/SpoIIIE domain protein</fullName>
    </submittedName>
</protein>
<keyword evidence="2" id="KW-0131">Cell cycle</keyword>
<proteinExistence type="predicted"/>
<accession>X8DA06</accession>
<dbReference type="InterPro" id="IPR027417">
    <property type="entry name" value="P-loop_NTPase"/>
</dbReference>
<gene>
    <name evidence="2" type="ORF">I553_10759</name>
</gene>
<feature type="region of interest" description="Disordered" evidence="1">
    <location>
        <begin position="52"/>
        <end position="82"/>
    </location>
</feature>
<reference evidence="2" key="1">
    <citation type="submission" date="2014-01" db="EMBL/GenBank/DDBJ databases">
        <authorList>
            <person name="Brown-Elliot B."/>
            <person name="Wallace R."/>
            <person name="Lenaerts A."/>
            <person name="Ordway D."/>
            <person name="DeGroote M.A."/>
            <person name="Parker T."/>
            <person name="Sizemore C."/>
            <person name="Tallon L.J."/>
            <person name="Sadzewicz L.K."/>
            <person name="Sengamalay N."/>
            <person name="Fraser C.M."/>
            <person name="Hine E."/>
            <person name="Shefchek K.A."/>
            <person name="Das S.P."/>
            <person name="Tettelin H."/>
        </authorList>
    </citation>
    <scope>NUCLEOTIDE SEQUENCE [LARGE SCALE GENOMIC DNA]</scope>
    <source>
        <strain evidence="2">4042</strain>
    </source>
</reference>
<dbReference type="EMBL" id="JAOB01000027">
    <property type="protein sequence ID" value="EUA65462.1"/>
    <property type="molecule type" value="Genomic_DNA"/>
</dbReference>
<comment type="caution">
    <text evidence="2">The sequence shown here is derived from an EMBL/GenBank/DDBJ whole genome shotgun (WGS) entry which is preliminary data.</text>
</comment>
<evidence type="ECO:0000256" key="1">
    <source>
        <dbReference type="SAM" id="MobiDB-lite"/>
    </source>
</evidence>
<dbReference type="PATRIC" id="fig|1299334.3.peg.2445"/>
<sequence>MCMQRPDHDLIDTESRDNFGNRVSVGPISRIAAEMLFDDSYTGRFVPRIKGRGMSTGIHQEPRETQYFFTRPPTAPSPRKRP</sequence>
<name>X8DA06_MYCXE</name>
<evidence type="ECO:0000313" key="2">
    <source>
        <dbReference type="EMBL" id="EUA65462.1"/>
    </source>
</evidence>
<dbReference type="Gene3D" id="3.40.50.300">
    <property type="entry name" value="P-loop containing nucleotide triphosphate hydrolases"/>
    <property type="match status" value="1"/>
</dbReference>
<dbReference type="AlphaFoldDB" id="X8DA06"/>
<keyword evidence="2" id="KW-0132">Cell division</keyword>
<dbReference type="GO" id="GO:0051301">
    <property type="term" value="P:cell division"/>
    <property type="evidence" value="ECO:0007669"/>
    <property type="project" value="UniProtKB-KW"/>
</dbReference>